<keyword evidence="3" id="KW-1185">Reference proteome</keyword>
<feature type="compositionally biased region" description="Basic residues" evidence="1">
    <location>
        <begin position="114"/>
        <end position="124"/>
    </location>
</feature>
<proteinExistence type="predicted"/>
<feature type="region of interest" description="Disordered" evidence="1">
    <location>
        <begin position="53"/>
        <end position="143"/>
    </location>
</feature>
<protein>
    <submittedName>
        <fullName evidence="2">Uncharacterized protein</fullName>
    </submittedName>
</protein>
<evidence type="ECO:0000313" key="3">
    <source>
        <dbReference type="Proteomes" id="UP000792457"/>
    </source>
</evidence>
<dbReference type="Proteomes" id="UP000792457">
    <property type="component" value="Unassembled WGS sequence"/>
</dbReference>
<organism evidence="2 3">
    <name type="scientific">Ladona fulva</name>
    <name type="common">Scarce chaser dragonfly</name>
    <name type="synonym">Libellula fulva</name>
    <dbReference type="NCBI Taxonomy" id="123851"/>
    <lineage>
        <taxon>Eukaryota</taxon>
        <taxon>Metazoa</taxon>
        <taxon>Ecdysozoa</taxon>
        <taxon>Arthropoda</taxon>
        <taxon>Hexapoda</taxon>
        <taxon>Insecta</taxon>
        <taxon>Pterygota</taxon>
        <taxon>Palaeoptera</taxon>
        <taxon>Odonata</taxon>
        <taxon>Epiprocta</taxon>
        <taxon>Anisoptera</taxon>
        <taxon>Libelluloidea</taxon>
        <taxon>Libellulidae</taxon>
        <taxon>Ladona</taxon>
    </lineage>
</organism>
<evidence type="ECO:0000313" key="2">
    <source>
        <dbReference type="EMBL" id="KAG8228367.1"/>
    </source>
</evidence>
<reference evidence="2" key="1">
    <citation type="submission" date="2013-04" db="EMBL/GenBank/DDBJ databases">
        <authorList>
            <person name="Qu J."/>
            <person name="Murali S.C."/>
            <person name="Bandaranaike D."/>
            <person name="Bellair M."/>
            <person name="Blankenburg K."/>
            <person name="Chao H."/>
            <person name="Dinh H."/>
            <person name="Doddapaneni H."/>
            <person name="Downs B."/>
            <person name="Dugan-Rocha S."/>
            <person name="Elkadiri S."/>
            <person name="Gnanaolivu R.D."/>
            <person name="Hernandez B."/>
            <person name="Javaid M."/>
            <person name="Jayaseelan J.C."/>
            <person name="Lee S."/>
            <person name="Li M."/>
            <person name="Ming W."/>
            <person name="Munidasa M."/>
            <person name="Muniz J."/>
            <person name="Nguyen L."/>
            <person name="Ongeri F."/>
            <person name="Osuji N."/>
            <person name="Pu L.-L."/>
            <person name="Puazo M."/>
            <person name="Qu C."/>
            <person name="Quiroz J."/>
            <person name="Raj R."/>
            <person name="Weissenberger G."/>
            <person name="Xin Y."/>
            <person name="Zou X."/>
            <person name="Han Y."/>
            <person name="Richards S."/>
            <person name="Worley K."/>
            <person name="Muzny D."/>
            <person name="Gibbs R."/>
        </authorList>
    </citation>
    <scope>NUCLEOTIDE SEQUENCE</scope>
    <source>
        <strain evidence="2">Sampled in the wild</strain>
    </source>
</reference>
<sequence>MIVSVYFTVFDEGFLVDQDTSLFKQLFELHEAMEELKEKLECECCFMSDESSETSSISSDQELPDSPGGSSPNTSTSTLSYRTSDSKPQPRRSLVHHTSFVRQRVSYPPSARNRYSRAKGRPSHHSQGSYDSGIHTPDHEIFV</sequence>
<comment type="caution">
    <text evidence="2">The sequence shown here is derived from an EMBL/GenBank/DDBJ whole genome shotgun (WGS) entry which is preliminary data.</text>
</comment>
<dbReference type="AlphaFoldDB" id="A0A8K0P0C8"/>
<dbReference type="OrthoDB" id="8194360at2759"/>
<accession>A0A8K0P0C8</accession>
<reference evidence="2" key="2">
    <citation type="submission" date="2017-10" db="EMBL/GenBank/DDBJ databases">
        <title>Ladona fulva Genome sequencing and assembly.</title>
        <authorList>
            <person name="Murali S."/>
            <person name="Richards S."/>
            <person name="Bandaranaike D."/>
            <person name="Bellair M."/>
            <person name="Blankenburg K."/>
            <person name="Chao H."/>
            <person name="Dinh H."/>
            <person name="Doddapaneni H."/>
            <person name="Dugan-Rocha S."/>
            <person name="Elkadiri S."/>
            <person name="Gnanaolivu R."/>
            <person name="Hernandez B."/>
            <person name="Skinner E."/>
            <person name="Javaid M."/>
            <person name="Lee S."/>
            <person name="Li M."/>
            <person name="Ming W."/>
            <person name="Munidasa M."/>
            <person name="Muniz J."/>
            <person name="Nguyen L."/>
            <person name="Hughes D."/>
            <person name="Osuji N."/>
            <person name="Pu L.-L."/>
            <person name="Puazo M."/>
            <person name="Qu C."/>
            <person name="Quiroz J."/>
            <person name="Raj R."/>
            <person name="Weissenberger G."/>
            <person name="Xin Y."/>
            <person name="Zou X."/>
            <person name="Han Y."/>
            <person name="Worley K."/>
            <person name="Muzny D."/>
            <person name="Gibbs R."/>
        </authorList>
    </citation>
    <scope>NUCLEOTIDE SEQUENCE</scope>
    <source>
        <strain evidence="2">Sampled in the wild</strain>
    </source>
</reference>
<name>A0A8K0P0C8_LADFU</name>
<evidence type="ECO:0000256" key="1">
    <source>
        <dbReference type="SAM" id="MobiDB-lite"/>
    </source>
</evidence>
<gene>
    <name evidence="2" type="ORF">J437_LFUL006818</name>
</gene>
<feature type="compositionally biased region" description="Low complexity" evidence="1">
    <location>
        <begin position="53"/>
        <end position="80"/>
    </location>
</feature>
<dbReference type="EMBL" id="KZ308369">
    <property type="protein sequence ID" value="KAG8228367.1"/>
    <property type="molecule type" value="Genomic_DNA"/>
</dbReference>